<sequence>MKRAIFILIIQLFPILTFGQSKDSIYSTLLLDKYVNRCIDSLDSIEYLKINNYSKRLDFCNLASCFTFLEAYDKDTLLNQALYVRLEQIARRFYSEGTPVLIHRGGMNSTELCERLNKEGNPYGITYVSLGNACVSYGSMDIGIKKFNEETKRLVDYIATEDRKKKKKEKRGTTKNKTH</sequence>
<protein>
    <submittedName>
        <fullName evidence="1">Uncharacterized protein</fullName>
    </submittedName>
</protein>
<evidence type="ECO:0000313" key="2">
    <source>
        <dbReference type="Proteomes" id="UP001348817"/>
    </source>
</evidence>
<reference evidence="1 2" key="1">
    <citation type="submission" date="2021-12" db="EMBL/GenBank/DDBJ databases">
        <title>Genome sequencing of bacteria with rrn-lacking chromosome and rrn-plasmid.</title>
        <authorList>
            <person name="Anda M."/>
            <person name="Iwasaki W."/>
        </authorList>
    </citation>
    <scope>NUCLEOTIDE SEQUENCE [LARGE SCALE GENOMIC DNA]</scope>
    <source>
        <strain evidence="1 2">DSM 100852</strain>
    </source>
</reference>
<accession>A0AAU9D1I4</accession>
<organism evidence="1 2">
    <name type="scientific">Fulvitalea axinellae</name>
    <dbReference type="NCBI Taxonomy" id="1182444"/>
    <lineage>
        <taxon>Bacteria</taxon>
        <taxon>Pseudomonadati</taxon>
        <taxon>Bacteroidota</taxon>
        <taxon>Cytophagia</taxon>
        <taxon>Cytophagales</taxon>
        <taxon>Persicobacteraceae</taxon>
        <taxon>Fulvitalea</taxon>
    </lineage>
</organism>
<dbReference type="Proteomes" id="UP001348817">
    <property type="component" value="Chromosome"/>
</dbReference>
<dbReference type="SUPFAM" id="SSF55044">
    <property type="entry name" value="TRADD, N-terminal domain"/>
    <property type="match status" value="1"/>
</dbReference>
<dbReference type="EMBL" id="AP025314">
    <property type="protein sequence ID" value="BDD08299.1"/>
    <property type="molecule type" value="Genomic_DNA"/>
</dbReference>
<dbReference type="KEGG" id="fax:FUAX_07310"/>
<dbReference type="GO" id="GO:0060090">
    <property type="term" value="F:molecular adaptor activity"/>
    <property type="evidence" value="ECO:0007669"/>
    <property type="project" value="InterPro"/>
</dbReference>
<dbReference type="InterPro" id="IPR036729">
    <property type="entry name" value="TRADD_N_sf"/>
</dbReference>
<evidence type="ECO:0000313" key="1">
    <source>
        <dbReference type="EMBL" id="BDD08299.1"/>
    </source>
</evidence>
<proteinExistence type="predicted"/>
<dbReference type="RefSeq" id="WP_338393567.1">
    <property type="nucleotide sequence ID" value="NZ_AP025314.1"/>
</dbReference>
<dbReference type="AlphaFoldDB" id="A0AAU9D1I4"/>
<keyword evidence="2" id="KW-1185">Reference proteome</keyword>
<gene>
    <name evidence="1" type="ORF">FUAX_07310</name>
</gene>
<name>A0AAU9D1I4_9BACT</name>